<evidence type="ECO:0000313" key="2">
    <source>
        <dbReference type="Proteomes" id="UP000245768"/>
    </source>
</evidence>
<dbReference type="AlphaFoldDB" id="A0A316YR04"/>
<organism evidence="1 2">
    <name type="scientific">Acaromyces ingoldii</name>
    <dbReference type="NCBI Taxonomy" id="215250"/>
    <lineage>
        <taxon>Eukaryota</taxon>
        <taxon>Fungi</taxon>
        <taxon>Dikarya</taxon>
        <taxon>Basidiomycota</taxon>
        <taxon>Ustilaginomycotina</taxon>
        <taxon>Exobasidiomycetes</taxon>
        <taxon>Exobasidiales</taxon>
        <taxon>Cryptobasidiaceae</taxon>
        <taxon>Acaromyces</taxon>
    </lineage>
</organism>
<dbReference type="Gene3D" id="1.10.150.160">
    <property type="match status" value="1"/>
</dbReference>
<dbReference type="EMBL" id="KZ819636">
    <property type="protein sequence ID" value="PWN90195.1"/>
    <property type="molecule type" value="Genomic_DNA"/>
</dbReference>
<accession>A0A316YR04</accession>
<dbReference type="RefSeq" id="XP_025377393.1">
    <property type="nucleotide sequence ID" value="XM_025524035.1"/>
</dbReference>
<sequence>MVLLTTSTSVSDRITSWGVNISAQPWRDRAESYSLRTSSCVDVCTVLRGTPIPSQRLLLAQTPDISRRQLSDPRIASVVLRTMGNALFSHRRTVMALGEYQKALRYFQVHPVLPDTHANKQPFASEYVALRTPIQLNAALCASKVAQASLKARVASLAQTAQGQTTSVTRASKSTTGMPLSVLRIASVVLLTFARRCTRKQRPDQVMGGRNTRHWTSDLLALRSGDDCIASRLRGGLHRVTGHADPVPAPAVGADNEKVTNVVAYFKDKYNLIVRQPHLQCVVR</sequence>
<dbReference type="GeneID" id="37045951"/>
<dbReference type="SUPFAM" id="SSF101690">
    <property type="entry name" value="PAZ domain"/>
    <property type="match status" value="1"/>
</dbReference>
<dbReference type="InterPro" id="IPR036085">
    <property type="entry name" value="PAZ_dom_sf"/>
</dbReference>
<protein>
    <submittedName>
        <fullName evidence="1">Uncharacterized protein</fullName>
    </submittedName>
</protein>
<dbReference type="InParanoid" id="A0A316YR04"/>
<keyword evidence="2" id="KW-1185">Reference proteome</keyword>
<reference evidence="1 2" key="1">
    <citation type="journal article" date="2018" name="Mol. Biol. Evol.">
        <title>Broad Genomic Sampling Reveals a Smut Pathogenic Ancestry of the Fungal Clade Ustilaginomycotina.</title>
        <authorList>
            <person name="Kijpornyongpan T."/>
            <person name="Mondo S.J."/>
            <person name="Barry K."/>
            <person name="Sandor L."/>
            <person name="Lee J."/>
            <person name="Lipzen A."/>
            <person name="Pangilinan J."/>
            <person name="LaButti K."/>
            <person name="Hainaut M."/>
            <person name="Henrissat B."/>
            <person name="Grigoriev I.V."/>
            <person name="Spatafora J.W."/>
            <person name="Aime M.C."/>
        </authorList>
    </citation>
    <scope>NUCLEOTIDE SEQUENCE [LARGE SCALE GENOMIC DNA]</scope>
    <source>
        <strain evidence="1 2">MCA 4198</strain>
    </source>
</reference>
<proteinExistence type="predicted"/>
<gene>
    <name evidence="1" type="ORF">FA10DRAFT_285910</name>
</gene>
<name>A0A316YR04_9BASI</name>
<dbReference type="Proteomes" id="UP000245768">
    <property type="component" value="Unassembled WGS sequence"/>
</dbReference>
<evidence type="ECO:0000313" key="1">
    <source>
        <dbReference type="EMBL" id="PWN90195.1"/>
    </source>
</evidence>
<dbReference type="STRING" id="215250.A0A316YR04"/>